<evidence type="ECO:0000256" key="1">
    <source>
        <dbReference type="SAM" id="Phobius"/>
    </source>
</evidence>
<organism evidence="2 3">
    <name type="scientific">Cryobacterium suzukii</name>
    <dbReference type="NCBI Taxonomy" id="1259198"/>
    <lineage>
        <taxon>Bacteria</taxon>
        <taxon>Bacillati</taxon>
        <taxon>Actinomycetota</taxon>
        <taxon>Actinomycetes</taxon>
        <taxon>Micrococcales</taxon>
        <taxon>Microbacteriaceae</taxon>
        <taxon>Cryobacterium</taxon>
    </lineage>
</organism>
<dbReference type="Proteomes" id="UP000298170">
    <property type="component" value="Unassembled WGS sequence"/>
</dbReference>
<gene>
    <name evidence="2" type="ORF">E3T39_10605</name>
</gene>
<name>A0A4R9ADH1_9MICO</name>
<accession>A0A4R9ADH1</accession>
<protein>
    <submittedName>
        <fullName evidence="2">Uncharacterized protein</fullName>
    </submittedName>
</protein>
<reference evidence="2 3" key="1">
    <citation type="submission" date="2019-03" db="EMBL/GenBank/DDBJ databases">
        <title>Genomics of glacier-inhabiting Cryobacterium strains.</title>
        <authorList>
            <person name="Liu Q."/>
            <person name="Xin Y.-H."/>
        </authorList>
    </citation>
    <scope>NUCLEOTIDE SEQUENCE [LARGE SCALE GENOMIC DNA]</scope>
    <source>
        <strain evidence="2 3">Sr39</strain>
    </source>
</reference>
<keyword evidence="1" id="KW-0472">Membrane</keyword>
<keyword evidence="1" id="KW-0812">Transmembrane</keyword>
<feature type="transmembrane region" description="Helical" evidence="1">
    <location>
        <begin position="6"/>
        <end position="23"/>
    </location>
</feature>
<sequence length="76" mass="8439">MNFDFAYLVPIVAIIGGITYAIFNQYFKSRRRDNEGSPAVREALARSNETNAALLSRLTAMDTRLAAIERTLSEVG</sequence>
<dbReference type="EMBL" id="SOHJ01000011">
    <property type="protein sequence ID" value="TFD58821.1"/>
    <property type="molecule type" value="Genomic_DNA"/>
</dbReference>
<comment type="caution">
    <text evidence="2">The sequence shown here is derived from an EMBL/GenBank/DDBJ whole genome shotgun (WGS) entry which is preliminary data.</text>
</comment>
<dbReference type="AlphaFoldDB" id="A0A4R9ADH1"/>
<proteinExistence type="predicted"/>
<keyword evidence="3" id="KW-1185">Reference proteome</keyword>
<dbReference type="OrthoDB" id="5118852at2"/>
<evidence type="ECO:0000313" key="3">
    <source>
        <dbReference type="Proteomes" id="UP000298170"/>
    </source>
</evidence>
<dbReference type="RefSeq" id="WP_134515104.1">
    <property type="nucleotide sequence ID" value="NZ_SOHJ01000011.1"/>
</dbReference>
<keyword evidence="1" id="KW-1133">Transmembrane helix</keyword>
<evidence type="ECO:0000313" key="2">
    <source>
        <dbReference type="EMBL" id="TFD58821.1"/>
    </source>
</evidence>